<protein>
    <submittedName>
        <fullName evidence="1">Uncharacterized protein</fullName>
    </submittedName>
</protein>
<evidence type="ECO:0000313" key="1">
    <source>
        <dbReference type="EMBL" id="GFU45011.1"/>
    </source>
</evidence>
<dbReference type="AlphaFoldDB" id="A0A8X6QZ93"/>
<reference evidence="1" key="1">
    <citation type="submission" date="2020-08" db="EMBL/GenBank/DDBJ databases">
        <title>Multicomponent nature underlies the extraordinary mechanical properties of spider dragline silk.</title>
        <authorList>
            <person name="Kono N."/>
            <person name="Nakamura H."/>
            <person name="Mori M."/>
            <person name="Yoshida Y."/>
            <person name="Ohtoshi R."/>
            <person name="Malay A.D."/>
            <person name="Moran D.A.P."/>
            <person name="Tomita M."/>
            <person name="Numata K."/>
            <person name="Arakawa K."/>
        </authorList>
    </citation>
    <scope>NUCLEOTIDE SEQUENCE</scope>
</reference>
<evidence type="ECO:0000313" key="2">
    <source>
        <dbReference type="Proteomes" id="UP000887013"/>
    </source>
</evidence>
<dbReference type="Proteomes" id="UP000887013">
    <property type="component" value="Unassembled WGS sequence"/>
</dbReference>
<accession>A0A8X6QZ93</accession>
<organism evidence="1 2">
    <name type="scientific">Nephila pilipes</name>
    <name type="common">Giant wood spider</name>
    <name type="synonym">Nephila maculata</name>
    <dbReference type="NCBI Taxonomy" id="299642"/>
    <lineage>
        <taxon>Eukaryota</taxon>
        <taxon>Metazoa</taxon>
        <taxon>Ecdysozoa</taxon>
        <taxon>Arthropoda</taxon>
        <taxon>Chelicerata</taxon>
        <taxon>Arachnida</taxon>
        <taxon>Araneae</taxon>
        <taxon>Araneomorphae</taxon>
        <taxon>Entelegynae</taxon>
        <taxon>Araneoidea</taxon>
        <taxon>Nephilidae</taxon>
        <taxon>Nephila</taxon>
    </lineage>
</organism>
<comment type="caution">
    <text evidence="1">The sequence shown here is derived from an EMBL/GenBank/DDBJ whole genome shotgun (WGS) entry which is preliminary data.</text>
</comment>
<name>A0A8X6QZ93_NEPPI</name>
<proteinExistence type="predicted"/>
<dbReference type="EMBL" id="BMAW01036674">
    <property type="protein sequence ID" value="GFU45011.1"/>
    <property type="molecule type" value="Genomic_DNA"/>
</dbReference>
<keyword evidence="2" id="KW-1185">Reference proteome</keyword>
<sequence>MPSYLELKSTVAGLLKPEEANLSILVAKSFHRFISLTSTAFFAVNSIYKLKLDLYIIRIYVKEAHEITQLLLYLSTVVKNSIKDVIRV</sequence>
<gene>
    <name evidence="1" type="ORF">NPIL_440131</name>
</gene>